<protein>
    <recommendedName>
        <fullName evidence="3">Restriction endonuclease domain-containing protein</fullName>
    </recommendedName>
</protein>
<name>A0ABV4YJM0_9CYAN</name>
<gene>
    <name evidence="1" type="ORF">ACE1B6_27525</name>
</gene>
<dbReference type="PANTHER" id="PTHR47152">
    <property type="entry name" value="SLR2084 PROTEIN-RELATED"/>
    <property type="match status" value="1"/>
</dbReference>
<dbReference type="Proteomes" id="UP001576776">
    <property type="component" value="Unassembled WGS sequence"/>
</dbReference>
<sequence>MNRLGIYTALGVPEIWRYDDGRLVILHLEDGEYRECDRSPSLPQLTSAIINKNLSPRRWT</sequence>
<reference evidence="1 2" key="1">
    <citation type="submission" date="2024-09" db="EMBL/GenBank/DDBJ databases">
        <title>Floridaenema gen nov. (Aerosakkonemataceae, Aerosakkonematales ord. nov., Cyanobacteria) from benthic tropical and subtropical fresh waters, with the description of four new species.</title>
        <authorList>
            <person name="Moretto J.A."/>
            <person name="Berthold D.E."/>
            <person name="Lefler F.W."/>
            <person name="Huang I.-S."/>
            <person name="Laughinghouse H. IV."/>
        </authorList>
    </citation>
    <scope>NUCLEOTIDE SEQUENCE [LARGE SCALE GENOMIC DNA]</scope>
    <source>
        <strain evidence="1 2">BLCC-F154</strain>
    </source>
</reference>
<evidence type="ECO:0000313" key="1">
    <source>
        <dbReference type="EMBL" id="MFB2939021.1"/>
    </source>
</evidence>
<evidence type="ECO:0000313" key="2">
    <source>
        <dbReference type="Proteomes" id="UP001576776"/>
    </source>
</evidence>
<keyword evidence="2" id="KW-1185">Reference proteome</keyword>
<dbReference type="RefSeq" id="WP_413260497.1">
    <property type="nucleotide sequence ID" value="NZ_JBHFNS010000093.1"/>
</dbReference>
<evidence type="ECO:0008006" key="3">
    <source>
        <dbReference type="Google" id="ProtNLM"/>
    </source>
</evidence>
<proteinExistence type="predicted"/>
<organism evidence="1 2">
    <name type="scientific">Floridaenema fluviatile BLCC-F154</name>
    <dbReference type="NCBI Taxonomy" id="3153640"/>
    <lineage>
        <taxon>Bacteria</taxon>
        <taxon>Bacillati</taxon>
        <taxon>Cyanobacteriota</taxon>
        <taxon>Cyanophyceae</taxon>
        <taxon>Oscillatoriophycideae</taxon>
        <taxon>Aerosakkonematales</taxon>
        <taxon>Aerosakkonemataceae</taxon>
        <taxon>Floridanema</taxon>
        <taxon>Floridanema fluviatile</taxon>
    </lineage>
</organism>
<accession>A0ABV4YJM0</accession>
<comment type="caution">
    <text evidence="1">The sequence shown here is derived from an EMBL/GenBank/DDBJ whole genome shotgun (WGS) entry which is preliminary data.</text>
</comment>
<dbReference type="EMBL" id="JBHFNS010000093">
    <property type="protein sequence ID" value="MFB2939021.1"/>
    <property type="molecule type" value="Genomic_DNA"/>
</dbReference>